<feature type="transmembrane region" description="Helical" evidence="1">
    <location>
        <begin position="86"/>
        <end position="104"/>
    </location>
</feature>
<dbReference type="EMBL" id="UGGV01000001">
    <property type="protein sequence ID" value="STO24253.1"/>
    <property type="molecule type" value="Genomic_DNA"/>
</dbReference>
<gene>
    <name evidence="3" type="ORF">NCTC11401_01061</name>
    <name evidence="2" type="ORF">SAMN05421777_12170</name>
</gene>
<evidence type="ECO:0000313" key="2">
    <source>
        <dbReference type="EMBL" id="SIR72901.1"/>
    </source>
</evidence>
<dbReference type="AlphaFoldDB" id="A0A377GI69"/>
<keyword evidence="4" id="KW-1185">Reference proteome</keyword>
<proteinExistence type="predicted"/>
<evidence type="ECO:0000313" key="5">
    <source>
        <dbReference type="Proteomes" id="UP000254374"/>
    </source>
</evidence>
<dbReference type="OrthoDB" id="5651803at2"/>
<dbReference type="EMBL" id="FTNL01000021">
    <property type="protein sequence ID" value="SIR72901.1"/>
    <property type="molecule type" value="Genomic_DNA"/>
</dbReference>
<reference evidence="3 5" key="2">
    <citation type="submission" date="2018-06" db="EMBL/GenBank/DDBJ databases">
        <authorList>
            <consortium name="Pathogen Informatics"/>
            <person name="Doyle S."/>
        </authorList>
    </citation>
    <scope>NUCLEOTIDE SEQUENCE [LARGE SCALE GENOMIC DNA]</scope>
    <source>
        <strain evidence="3 5">NCTC11401</strain>
    </source>
</reference>
<evidence type="ECO:0000313" key="3">
    <source>
        <dbReference type="EMBL" id="STO24253.1"/>
    </source>
</evidence>
<reference evidence="2 4" key="1">
    <citation type="submission" date="2017-01" db="EMBL/GenBank/DDBJ databases">
        <authorList>
            <person name="Varghese N."/>
            <person name="Submissions S."/>
        </authorList>
    </citation>
    <scope>NUCLEOTIDE SEQUENCE [LARGE SCALE GENOMIC DNA]</scope>
    <source>
        <strain evidence="2 4">ATCC 33342</strain>
    </source>
</reference>
<accession>A0A377GI69</accession>
<organism evidence="3 5">
    <name type="scientific">Fluoribacter gormanii</name>
    <dbReference type="NCBI Taxonomy" id="464"/>
    <lineage>
        <taxon>Bacteria</taxon>
        <taxon>Pseudomonadati</taxon>
        <taxon>Pseudomonadota</taxon>
        <taxon>Gammaproteobacteria</taxon>
        <taxon>Legionellales</taxon>
        <taxon>Legionellaceae</taxon>
        <taxon>Fluoribacter</taxon>
    </lineage>
</organism>
<dbReference type="RefSeq" id="WP_058467788.1">
    <property type="nucleotide sequence ID" value="NZ_CAAAIX010000020.1"/>
</dbReference>
<dbReference type="STRING" id="464.Lgor_1286"/>
<evidence type="ECO:0008006" key="6">
    <source>
        <dbReference type="Google" id="ProtNLM"/>
    </source>
</evidence>
<name>A0A377GI69_9GAMM</name>
<sequence>MQQNFQNLTKMYLSFTLNIYNVQLLTFKNKLDFMNTSDMFSLEYKFGTQLYLLSKTEIRCIDQSQPKKNFCIPLNQINPHYIYGGFWQPFYLLLLGYISFGIIVRSNQWLSKSPRFDMFGTTQLIVYLFIFIFASYKFFCQYKERCTFRFSFLHDDTIIAFSLPNDPINKKKNQAFLEAIVNRIHEAAPSNEDTLFLLQRYELLTPIELTQLETSIYQTQDDIDLNKKIINLPK</sequence>
<feature type="transmembrane region" description="Helical" evidence="1">
    <location>
        <begin position="116"/>
        <end position="139"/>
    </location>
</feature>
<dbReference type="Proteomes" id="UP000254374">
    <property type="component" value="Unassembled WGS sequence"/>
</dbReference>
<dbReference type="Proteomes" id="UP000186808">
    <property type="component" value="Unassembled WGS sequence"/>
</dbReference>
<keyword evidence="1" id="KW-0472">Membrane</keyword>
<evidence type="ECO:0000256" key="1">
    <source>
        <dbReference type="SAM" id="Phobius"/>
    </source>
</evidence>
<evidence type="ECO:0000313" key="4">
    <source>
        <dbReference type="Proteomes" id="UP000186808"/>
    </source>
</evidence>
<keyword evidence="1" id="KW-1133">Transmembrane helix</keyword>
<protein>
    <recommendedName>
        <fullName evidence="6">Transmembrane protein</fullName>
    </recommendedName>
</protein>
<keyword evidence="1" id="KW-0812">Transmembrane</keyword>